<evidence type="ECO:0000259" key="2">
    <source>
        <dbReference type="Pfam" id="PF02481"/>
    </source>
</evidence>
<dbReference type="Gene3D" id="3.40.50.450">
    <property type="match status" value="1"/>
</dbReference>
<dbReference type="InterPro" id="IPR057666">
    <property type="entry name" value="DrpA_SLOG"/>
</dbReference>
<dbReference type="EMBL" id="DVOC01000014">
    <property type="protein sequence ID" value="HIU90506.1"/>
    <property type="molecule type" value="Genomic_DNA"/>
</dbReference>
<dbReference type="PANTHER" id="PTHR43022:SF1">
    <property type="entry name" value="PROTEIN SMF"/>
    <property type="match status" value="1"/>
</dbReference>
<comment type="similarity">
    <text evidence="1">Belongs to the DprA/Smf family.</text>
</comment>
<comment type="caution">
    <text evidence="4">The sequence shown here is derived from an EMBL/GenBank/DDBJ whole genome shotgun (WGS) entry which is preliminary data.</text>
</comment>
<evidence type="ECO:0000256" key="1">
    <source>
        <dbReference type="ARBA" id="ARBA00006525"/>
    </source>
</evidence>
<evidence type="ECO:0000259" key="3">
    <source>
        <dbReference type="Pfam" id="PF17782"/>
    </source>
</evidence>
<proteinExistence type="inferred from homology"/>
<dbReference type="InterPro" id="IPR003488">
    <property type="entry name" value="DprA"/>
</dbReference>
<dbReference type="Gene3D" id="1.10.10.10">
    <property type="entry name" value="Winged helix-like DNA-binding domain superfamily/Winged helix DNA-binding domain"/>
    <property type="match status" value="1"/>
</dbReference>
<name>A0A9D1SPZ1_9BACT</name>
<dbReference type="NCBIfam" id="TIGR00732">
    <property type="entry name" value="dprA"/>
    <property type="match status" value="1"/>
</dbReference>
<dbReference type="GO" id="GO:0009294">
    <property type="term" value="P:DNA-mediated transformation"/>
    <property type="evidence" value="ECO:0007669"/>
    <property type="project" value="InterPro"/>
</dbReference>
<dbReference type="InterPro" id="IPR036388">
    <property type="entry name" value="WH-like_DNA-bd_sf"/>
</dbReference>
<evidence type="ECO:0000313" key="5">
    <source>
        <dbReference type="Proteomes" id="UP000886852"/>
    </source>
</evidence>
<sequence length="356" mass="38201">MNYTQQEKICIYLAHREVSAAHFYAALEQTDVLHIADVADNLFGKEGKSIAQGLAAGEADRVCDELDKLGVVAVTCFSDAFPQTLRDIPDPPYALFCKGDVSLLNARCLAVVGTRKVSSYGRRITQDFVSVLAESFVIVSGLAYGVDGIAHEATLKAGGKTVAVLGGGLVNVYPAANRGLAQCIVDNGGLVLTEYNVRSSPMPYHFPHRNRLVSALSQGLLVCQSPLKSGTSSTVECALMQGRDVFAVPGEIYDGGFSGNNSLIKSMQGCCVTTPRDILDYYGLGAAKEQKQSVQLNFEEQRIVEALSDGAVCFDVLVQKTGISPSELNFLLANMEIKSIIARLPGNNYRLYGGIE</sequence>
<evidence type="ECO:0000313" key="4">
    <source>
        <dbReference type="EMBL" id="HIU90506.1"/>
    </source>
</evidence>
<reference evidence="4" key="2">
    <citation type="journal article" date="2021" name="PeerJ">
        <title>Extensive microbial diversity within the chicken gut microbiome revealed by metagenomics and culture.</title>
        <authorList>
            <person name="Gilroy R."/>
            <person name="Ravi A."/>
            <person name="Getino M."/>
            <person name="Pursley I."/>
            <person name="Horton D.L."/>
            <person name="Alikhan N.F."/>
            <person name="Baker D."/>
            <person name="Gharbi K."/>
            <person name="Hall N."/>
            <person name="Watson M."/>
            <person name="Adriaenssens E.M."/>
            <person name="Foster-Nyarko E."/>
            <person name="Jarju S."/>
            <person name="Secka A."/>
            <person name="Antonio M."/>
            <person name="Oren A."/>
            <person name="Chaudhuri R.R."/>
            <person name="La Ragione R."/>
            <person name="Hildebrand F."/>
            <person name="Pallen M.J."/>
        </authorList>
    </citation>
    <scope>NUCLEOTIDE SEQUENCE</scope>
    <source>
        <strain evidence="4">ChiHjej12B11-7776</strain>
    </source>
</reference>
<dbReference type="SUPFAM" id="SSF102405">
    <property type="entry name" value="MCP/YpsA-like"/>
    <property type="match status" value="1"/>
</dbReference>
<dbReference type="PANTHER" id="PTHR43022">
    <property type="entry name" value="PROTEIN SMF"/>
    <property type="match status" value="1"/>
</dbReference>
<dbReference type="Proteomes" id="UP000886852">
    <property type="component" value="Unassembled WGS sequence"/>
</dbReference>
<gene>
    <name evidence="4" type="primary">dprA</name>
    <name evidence="4" type="ORF">IAC72_00630</name>
</gene>
<dbReference type="InterPro" id="IPR041614">
    <property type="entry name" value="DprA_WH"/>
</dbReference>
<protein>
    <submittedName>
        <fullName evidence="4">DNA-protecting protein DprA</fullName>
    </submittedName>
</protein>
<organism evidence="4 5">
    <name type="scientific">Candidatus Fimimonas merdipullorum</name>
    <dbReference type="NCBI Taxonomy" id="2840822"/>
    <lineage>
        <taxon>Bacteria</taxon>
        <taxon>Pseudomonadati</taxon>
        <taxon>Myxococcota</taxon>
        <taxon>Myxococcia</taxon>
        <taxon>Myxococcales</taxon>
        <taxon>Cystobacterineae</taxon>
        <taxon>Myxococcaceae</taxon>
        <taxon>Myxococcaceae incertae sedis</taxon>
        <taxon>Candidatus Fimimonas</taxon>
    </lineage>
</organism>
<reference evidence="4" key="1">
    <citation type="submission" date="2020-10" db="EMBL/GenBank/DDBJ databases">
        <authorList>
            <person name="Gilroy R."/>
        </authorList>
    </citation>
    <scope>NUCLEOTIDE SEQUENCE</scope>
    <source>
        <strain evidence="4">ChiHjej12B11-7776</strain>
    </source>
</reference>
<feature type="domain" description="Smf/DprA SLOG" evidence="2">
    <location>
        <begin position="74"/>
        <end position="281"/>
    </location>
</feature>
<accession>A0A9D1SPZ1</accession>
<dbReference type="Pfam" id="PF17782">
    <property type="entry name" value="WHD_DprA"/>
    <property type="match status" value="1"/>
</dbReference>
<dbReference type="Pfam" id="PF02481">
    <property type="entry name" value="DNA_processg_A"/>
    <property type="match status" value="1"/>
</dbReference>
<dbReference type="AlphaFoldDB" id="A0A9D1SPZ1"/>
<feature type="domain" description="DprA winged helix" evidence="3">
    <location>
        <begin position="294"/>
        <end position="347"/>
    </location>
</feature>